<dbReference type="SUPFAM" id="SSF82866">
    <property type="entry name" value="Multidrug efflux transporter AcrB transmembrane domain"/>
    <property type="match status" value="2"/>
</dbReference>
<proteinExistence type="predicted"/>
<dbReference type="EMBL" id="SWDV01000016">
    <property type="protein sequence ID" value="TLX76262.1"/>
    <property type="molecule type" value="Genomic_DNA"/>
</dbReference>
<feature type="transmembrane region" description="Helical" evidence="1">
    <location>
        <begin position="352"/>
        <end position="375"/>
    </location>
</feature>
<feature type="transmembrane region" description="Helical" evidence="1">
    <location>
        <begin position="670"/>
        <end position="688"/>
    </location>
</feature>
<keyword evidence="1" id="KW-0472">Membrane</keyword>
<dbReference type="InterPro" id="IPR050545">
    <property type="entry name" value="Mycobact_MmpL"/>
</dbReference>
<dbReference type="PANTHER" id="PTHR33406:SF13">
    <property type="entry name" value="MEMBRANE PROTEIN YDFJ"/>
    <property type="match status" value="1"/>
</dbReference>
<feature type="transmembrane region" description="Helical" evidence="1">
    <location>
        <begin position="311"/>
        <end position="331"/>
    </location>
</feature>
<feature type="transmembrane region" description="Helical" evidence="1">
    <location>
        <begin position="749"/>
        <end position="768"/>
    </location>
</feature>
<evidence type="ECO:0000256" key="1">
    <source>
        <dbReference type="SAM" id="Phobius"/>
    </source>
</evidence>
<feature type="transmembrane region" description="Helical" evidence="1">
    <location>
        <begin position="381"/>
        <end position="401"/>
    </location>
</feature>
<dbReference type="GO" id="GO:0005886">
    <property type="term" value="C:plasma membrane"/>
    <property type="evidence" value="ECO:0007669"/>
    <property type="project" value="TreeGrafter"/>
</dbReference>
<organism evidence="2 3">
    <name type="scientific">Pseudomonas nicosulfuronedens</name>
    <dbReference type="NCBI Taxonomy" id="2571105"/>
    <lineage>
        <taxon>Bacteria</taxon>
        <taxon>Pseudomonadati</taxon>
        <taxon>Pseudomonadota</taxon>
        <taxon>Gammaproteobacteria</taxon>
        <taxon>Pseudomonadales</taxon>
        <taxon>Pseudomonadaceae</taxon>
        <taxon>Pseudomonas</taxon>
    </lineage>
</organism>
<keyword evidence="3" id="KW-1185">Reference proteome</keyword>
<comment type="caution">
    <text evidence="2">The sequence shown here is derived from an EMBL/GenBank/DDBJ whole genome shotgun (WGS) entry which is preliminary data.</text>
</comment>
<feature type="transmembrane region" description="Helical" evidence="1">
    <location>
        <begin position="720"/>
        <end position="743"/>
    </location>
</feature>
<dbReference type="AlphaFoldDB" id="A0A5R9RKJ6"/>
<keyword evidence="1" id="KW-0812">Transmembrane</keyword>
<dbReference type="Gene3D" id="1.20.1640.10">
    <property type="entry name" value="Multidrug efflux transporter AcrB transmembrane domain"/>
    <property type="match status" value="2"/>
</dbReference>
<feature type="transmembrane region" description="Helical" evidence="1">
    <location>
        <begin position="635"/>
        <end position="658"/>
    </location>
</feature>
<feature type="transmembrane region" description="Helical" evidence="1">
    <location>
        <begin position="285"/>
        <end position="305"/>
    </location>
</feature>
<protein>
    <recommendedName>
        <fullName evidence="4">Membrane transport protein MMPL domain-containing protein</fullName>
    </recommendedName>
</protein>
<keyword evidence="1" id="KW-1133">Transmembrane helix</keyword>
<dbReference type="OrthoDB" id="9780358at2"/>
<gene>
    <name evidence="2" type="ORF">FAS41_14840</name>
</gene>
<feature type="transmembrane region" description="Helical" evidence="1">
    <location>
        <begin position="433"/>
        <end position="450"/>
    </location>
</feature>
<evidence type="ECO:0000313" key="3">
    <source>
        <dbReference type="Proteomes" id="UP000306635"/>
    </source>
</evidence>
<dbReference type="Proteomes" id="UP000306635">
    <property type="component" value="Unassembled WGS sequence"/>
</dbReference>
<evidence type="ECO:0008006" key="4">
    <source>
        <dbReference type="Google" id="ProtNLM"/>
    </source>
</evidence>
<sequence length="782" mass="84148">MRSAATLPAERPQWLPRLVIAGLLALLALAAWQWRGAAPLSTDLLELVPGGSRDALQKQAEQRMQEPLNRELLVLVGYPERDTAIAHARALAERWQTSGLYEKVQWGVQADLPALREKLRDGRLALLNRDDRQQLTSDPAAFIQQRVEQLFDPFSGFGLLPNDQDWFGLALRIQHHQPLTAKVQLDIGSGALVAEADGRSWVLLRARTRADAFDMSLPRAVAAQIAEARQQVAADGGQIVAASGLLYAADGQRQASREMTWVGGGAALGTLLLLLLAFRRVRALLAFLPVLVGVLAGATACIALFGKINLLTLVLGASLIGVASDYPLHYLSKAWSLTHWQPWQALRLSHRGLLLSLLTNLIGYLALACTPFPALTQVATFSVAGLLAAYLCVIGLLPLLLRGNAIAPQPLLLSLGERLIGLRQSLLKRTGSWPLLVAVALFCAGGLWQLQVKNDLRQWLGAKPQLLSEAQAAARITGYQPTSQFFLVRAANETQLLQRQAELATRLEKLVASGQLKGYLALNQLLATEQQQQQAREALRQLPQHWQALVDLGIPLAALQAELEQLEKLPPQTLDQALKGPLGEPWRPLWLGTVSGGVAGLVSLQGLSDAGVLAEQAKGLEGVQLVDRLGELNRLFAATQVSATELKLLSCVLIFALLLKPFGPRGALRIVLLPLLAALCSLASLGWLGQPLTLFSLFGLLLVTAIGVDYTILMRERVGGAAVSLVGVLLAAITTWLSFGLLALSATPVISNFGLAVGLGLAFCFLFCPWAQAGTREGTAAC</sequence>
<feature type="transmembrane region" description="Helical" evidence="1">
    <location>
        <begin position="259"/>
        <end position="278"/>
    </location>
</feature>
<reference evidence="2 3" key="1">
    <citation type="submission" date="2019-04" db="EMBL/GenBank/DDBJ databases">
        <authorList>
            <person name="Li M."/>
        </authorList>
    </citation>
    <scope>NUCLEOTIDE SEQUENCE [LARGE SCALE GENOMIC DNA]</scope>
    <source>
        <strain evidence="2 3">LAM1902</strain>
    </source>
</reference>
<name>A0A5R9RKJ6_9PSED</name>
<feature type="transmembrane region" description="Helical" evidence="1">
    <location>
        <begin position="694"/>
        <end position="713"/>
    </location>
</feature>
<dbReference type="RefSeq" id="WP_138523489.1">
    <property type="nucleotide sequence ID" value="NZ_SWDV01000016.1"/>
</dbReference>
<evidence type="ECO:0000313" key="2">
    <source>
        <dbReference type="EMBL" id="TLX76262.1"/>
    </source>
</evidence>
<accession>A0A5R9RKJ6</accession>
<dbReference type="PANTHER" id="PTHR33406">
    <property type="entry name" value="MEMBRANE PROTEIN MJ1562-RELATED"/>
    <property type="match status" value="1"/>
</dbReference>